<sequence length="346" mass="38247">MFDSPDHAAQAMQAFFAPQQVQEVVQALVPAIALRPVPDPGQPGASRLGGLPDMPAGAQWPRPSIPDDIDAIAQRGNASAAAEMRVHLGKGLPFAFIGQIDLEEASRLGAAAAALPAQGRLLFFHDLAIGPWESGARTVRVIWDETPREALRPLAMPADLADAAQAEWRELEAVFREYDRAAQGARQPATVYGAQPRPVSLRAMLVAPDPASLESEGLPGLRPAGNADEDFADAYEGMREDQGLSWPAEKWKRHQLLGSPAPEQDDPRYQAVVVTDYKQEFLDRETWQRERDRIMQRARDWRLLLQVDLADWSGDVLGEGTVYFLIRSEDLAVRRFDRVVAVYQQT</sequence>
<evidence type="ECO:0000313" key="1">
    <source>
        <dbReference type="EMBL" id="SBT26666.1"/>
    </source>
</evidence>
<reference evidence="2 3" key="2">
    <citation type="submission" date="2017-08" db="EMBL/GenBank/DDBJ databases">
        <authorList>
            <person name="de Groot N.N."/>
        </authorList>
    </citation>
    <scope>NUCLEOTIDE SEQUENCE [LARGE SCALE GENOMIC DNA]</scope>
    <source>
        <strain evidence="2">Orrdi1</strain>
    </source>
</reference>
<protein>
    <recommendedName>
        <fullName evidence="4">DUF1963 domain-containing protein</fullName>
    </recommendedName>
</protein>
<dbReference type="Pfam" id="PF09234">
    <property type="entry name" value="DUF1963"/>
    <property type="match status" value="1"/>
</dbReference>
<dbReference type="SUPFAM" id="SSF103032">
    <property type="entry name" value="Hypothetical protein YwqG"/>
    <property type="match status" value="1"/>
</dbReference>
<dbReference type="PANTHER" id="PTHR36436:SF6">
    <property type="entry name" value="SLL5081 PROTEIN"/>
    <property type="match status" value="1"/>
</dbReference>
<evidence type="ECO:0008006" key="4">
    <source>
        <dbReference type="Google" id="ProtNLM"/>
    </source>
</evidence>
<gene>
    <name evidence="1" type="ORF">ODI_00855</name>
    <name evidence="2" type="ORF">ODI_R2312</name>
</gene>
<dbReference type="RefSeq" id="WP_067756855.1">
    <property type="nucleotide sequence ID" value="NZ_LT907988.1"/>
</dbReference>
<name>A0A1C3K584_9BURK</name>
<dbReference type="KEGG" id="odi:ODI_R2312"/>
<evidence type="ECO:0000313" key="3">
    <source>
        <dbReference type="Proteomes" id="UP000078558"/>
    </source>
</evidence>
<dbReference type="InterPro" id="IPR015315">
    <property type="entry name" value="DUF1963"/>
</dbReference>
<dbReference type="Gene3D" id="2.30.320.10">
    <property type="entry name" value="YwqG-like"/>
    <property type="match status" value="1"/>
</dbReference>
<dbReference type="OrthoDB" id="4929513at2"/>
<accession>A0A1C3K584</accession>
<keyword evidence="3" id="KW-1185">Reference proteome</keyword>
<dbReference type="EMBL" id="FLRC01000037">
    <property type="protein sequence ID" value="SBT26666.1"/>
    <property type="molecule type" value="Genomic_DNA"/>
</dbReference>
<dbReference type="PANTHER" id="PTHR36436">
    <property type="entry name" value="SLL5081 PROTEIN"/>
    <property type="match status" value="1"/>
</dbReference>
<organism evidence="1 3">
    <name type="scientific">Orrella dioscoreae</name>
    <dbReference type="NCBI Taxonomy" id="1851544"/>
    <lineage>
        <taxon>Bacteria</taxon>
        <taxon>Pseudomonadati</taxon>
        <taxon>Pseudomonadota</taxon>
        <taxon>Betaproteobacteria</taxon>
        <taxon>Burkholderiales</taxon>
        <taxon>Alcaligenaceae</taxon>
        <taxon>Orrella</taxon>
    </lineage>
</organism>
<dbReference type="EMBL" id="LT907988">
    <property type="protein sequence ID" value="SOE49795.1"/>
    <property type="molecule type" value="Genomic_DNA"/>
</dbReference>
<evidence type="ECO:0000313" key="2">
    <source>
        <dbReference type="EMBL" id="SOE49795.1"/>
    </source>
</evidence>
<reference evidence="1 3" key="1">
    <citation type="submission" date="2016-06" db="EMBL/GenBank/DDBJ databases">
        <authorList>
            <person name="Kjaerup R.B."/>
            <person name="Dalgaard T.S."/>
            <person name="Juul-Madsen H.R."/>
        </authorList>
    </citation>
    <scope>NUCLEOTIDE SEQUENCE [LARGE SCALE GENOMIC DNA]</scope>
    <source>
        <strain evidence="1">Orrdi1</strain>
    </source>
</reference>
<dbReference type="InterPro" id="IPR035948">
    <property type="entry name" value="YwqG-like_sf"/>
</dbReference>
<proteinExistence type="predicted"/>
<dbReference type="Proteomes" id="UP000078558">
    <property type="component" value="Chromosome I"/>
</dbReference>
<dbReference type="STRING" id="1851544.ODI_00855"/>
<dbReference type="AlphaFoldDB" id="A0A1C3K584"/>